<feature type="transmembrane region" description="Helical" evidence="1">
    <location>
        <begin position="531"/>
        <end position="549"/>
    </location>
</feature>
<feature type="signal peptide" evidence="2">
    <location>
        <begin position="1"/>
        <end position="18"/>
    </location>
</feature>
<evidence type="ECO:0000256" key="1">
    <source>
        <dbReference type="SAM" id="Phobius"/>
    </source>
</evidence>
<feature type="transmembrane region" description="Helical" evidence="1">
    <location>
        <begin position="611"/>
        <end position="629"/>
    </location>
</feature>
<evidence type="ECO:0000313" key="5">
    <source>
        <dbReference type="Proteomes" id="UP000663828"/>
    </source>
</evidence>
<feature type="transmembrane region" description="Helical" evidence="1">
    <location>
        <begin position="570"/>
        <end position="591"/>
    </location>
</feature>
<evidence type="ECO:0000256" key="2">
    <source>
        <dbReference type="SAM" id="SignalP"/>
    </source>
</evidence>
<dbReference type="Gene3D" id="3.40.710.10">
    <property type="entry name" value="DD-peptidase/beta-lactamase superfamily"/>
    <property type="match status" value="1"/>
</dbReference>
<accession>A0A813TNU7</accession>
<organism evidence="4 5">
    <name type="scientific">Adineta ricciae</name>
    <name type="common">Rotifer</name>
    <dbReference type="NCBI Taxonomy" id="249248"/>
    <lineage>
        <taxon>Eukaryota</taxon>
        <taxon>Metazoa</taxon>
        <taxon>Spiralia</taxon>
        <taxon>Gnathifera</taxon>
        <taxon>Rotifera</taxon>
        <taxon>Eurotatoria</taxon>
        <taxon>Bdelloidea</taxon>
        <taxon>Adinetida</taxon>
        <taxon>Adinetidae</taxon>
        <taxon>Adineta</taxon>
    </lineage>
</organism>
<name>A0A813TNU7_ADIRI</name>
<gene>
    <name evidence="4" type="ORF">XAT740_LOCUS3515</name>
</gene>
<dbReference type="EMBL" id="CAJNOR010000135">
    <property type="protein sequence ID" value="CAF0812055.1"/>
    <property type="molecule type" value="Genomic_DNA"/>
</dbReference>
<dbReference type="SUPFAM" id="SSF56601">
    <property type="entry name" value="beta-lactamase/transpeptidase-like"/>
    <property type="match status" value="1"/>
</dbReference>
<evidence type="ECO:0000259" key="3">
    <source>
        <dbReference type="Pfam" id="PF00144"/>
    </source>
</evidence>
<dbReference type="Gene3D" id="1.20.1070.10">
    <property type="entry name" value="Rhodopsin 7-helix transmembrane proteins"/>
    <property type="match status" value="1"/>
</dbReference>
<keyword evidence="2" id="KW-0732">Signal</keyword>
<reference evidence="4" key="1">
    <citation type="submission" date="2021-02" db="EMBL/GenBank/DDBJ databases">
        <authorList>
            <person name="Nowell W R."/>
        </authorList>
    </citation>
    <scope>NUCLEOTIDE SEQUENCE</scope>
</reference>
<feature type="transmembrane region" description="Helical" evidence="1">
    <location>
        <begin position="481"/>
        <end position="500"/>
    </location>
</feature>
<dbReference type="Pfam" id="PF00144">
    <property type="entry name" value="Beta-lactamase"/>
    <property type="match status" value="1"/>
</dbReference>
<protein>
    <recommendedName>
        <fullName evidence="3">Beta-lactamase-related domain-containing protein</fullName>
    </recommendedName>
</protein>
<dbReference type="InterPro" id="IPR012338">
    <property type="entry name" value="Beta-lactam/transpept-like"/>
</dbReference>
<evidence type="ECO:0000313" key="4">
    <source>
        <dbReference type="EMBL" id="CAF0812055.1"/>
    </source>
</evidence>
<feature type="domain" description="Beta-lactamase-related" evidence="3">
    <location>
        <begin position="44"/>
        <end position="364"/>
    </location>
</feature>
<dbReference type="PANTHER" id="PTHR43319:SF3">
    <property type="entry name" value="BETA-LACTAMASE-RELATED DOMAIN-CONTAINING PROTEIN"/>
    <property type="match status" value="1"/>
</dbReference>
<keyword evidence="1" id="KW-0472">Membrane</keyword>
<keyword evidence="5" id="KW-1185">Reference proteome</keyword>
<dbReference type="InterPro" id="IPR052907">
    <property type="entry name" value="Beta-lactamase/esterase"/>
</dbReference>
<feature type="chain" id="PRO_5032351163" description="Beta-lactamase-related domain-containing protein" evidence="2">
    <location>
        <begin position="19"/>
        <end position="630"/>
    </location>
</feature>
<dbReference type="InterPro" id="IPR001466">
    <property type="entry name" value="Beta-lactam-related"/>
</dbReference>
<keyword evidence="1" id="KW-1133">Transmembrane helix</keyword>
<comment type="caution">
    <text evidence="4">The sequence shown here is derived from an EMBL/GenBank/DDBJ whole genome shotgun (WGS) entry which is preliminary data.</text>
</comment>
<sequence length="630" mass="71571">MYTYIWICFFLVITCISGNNHELNIDGTTANGWEFVRELFQKNFVDERDLGASLAVYHQGNLVVDLRGGWFDKLKSKSYDNNTLQLVFSTTKGLVAAAVALCVQRGLLDYSELVTNYWPEYGQNGKENTTVADILSHRAGLPFDFSPFDDYLNWTLMISKLEQSQPVWKPGTAHGYHALTYGWLAGELVRRVDPKNRTLGEFIRDEIAKPLQIEFYVGLPSEQEYRVSPLDFKPNQTSYDDFNKNNTHRAEIPAANGITNARSLARLYAGLIGNVENNHYQRILTEDILKRAIKSNTPSHEIDFVLNVTTTFAMGFFLLDNVFPSLGAGVFGHQGLGGSIGFAVPAKNLSFAYVVNRLDTETIDIDHRYKSMINDIAQMINRNHATNLINMTGLCGNLRQNYKHDGTSLYMLVQPFLNFNTLLIGLSSQILGTGFQIDLTLTSRAWLHIRILLCLQSIDAFISSSPSAAVRQKITVRTARYFTFGVICFWFLHEIPYYFLQDLVMIENTSMCIMTNAIYAKYRSYFTYLDIYTLIPVIVISIFGSLTYYHTTRFGTGRTLSAFTRQMVKMGLFQTIAVILFNVPYTGEQIYFLTTTNLVKDAYRRAQEQLVTSFFAVYGYGPYMASLIFV</sequence>
<dbReference type="Proteomes" id="UP000663828">
    <property type="component" value="Unassembled WGS sequence"/>
</dbReference>
<dbReference type="PANTHER" id="PTHR43319">
    <property type="entry name" value="BETA-LACTAMASE-RELATED"/>
    <property type="match status" value="1"/>
</dbReference>
<proteinExistence type="predicted"/>
<dbReference type="AlphaFoldDB" id="A0A813TNU7"/>
<keyword evidence="1" id="KW-0812">Transmembrane</keyword>